<feature type="transmembrane region" description="Helical" evidence="6">
    <location>
        <begin position="275"/>
        <end position="293"/>
    </location>
</feature>
<dbReference type="InterPro" id="IPR044772">
    <property type="entry name" value="NO3_transporter"/>
</dbReference>
<dbReference type="PANTHER" id="PTHR23515">
    <property type="entry name" value="HIGH-AFFINITY NITRATE TRANSPORTER 2.3"/>
    <property type="match status" value="1"/>
</dbReference>
<keyword evidence="3 6" id="KW-0812">Transmembrane</keyword>
<dbReference type="GO" id="GO:0016020">
    <property type="term" value="C:membrane"/>
    <property type="evidence" value="ECO:0007669"/>
    <property type="project" value="UniProtKB-SubCell"/>
</dbReference>
<feature type="transmembrane region" description="Helical" evidence="6">
    <location>
        <begin position="384"/>
        <end position="406"/>
    </location>
</feature>
<evidence type="ECO:0000256" key="1">
    <source>
        <dbReference type="ARBA" id="ARBA00004141"/>
    </source>
</evidence>
<feature type="transmembrane region" description="Helical" evidence="6">
    <location>
        <begin position="196"/>
        <end position="214"/>
    </location>
</feature>
<keyword evidence="8" id="KW-1185">Reference proteome</keyword>
<feature type="transmembrane region" description="Helical" evidence="6">
    <location>
        <begin position="35"/>
        <end position="60"/>
    </location>
</feature>
<evidence type="ECO:0000256" key="3">
    <source>
        <dbReference type="ARBA" id="ARBA00022692"/>
    </source>
</evidence>
<comment type="caution">
    <text evidence="7">The sequence shown here is derived from an EMBL/GenBank/DDBJ whole genome shotgun (WGS) entry which is preliminary data.</text>
</comment>
<dbReference type="AlphaFoldDB" id="A0A3M8WFN5"/>
<dbReference type="EMBL" id="RIBZ01000182">
    <property type="protein sequence ID" value="RNG26743.1"/>
    <property type="molecule type" value="Genomic_DNA"/>
</dbReference>
<dbReference type="InterPro" id="IPR036259">
    <property type="entry name" value="MFS_trans_sf"/>
</dbReference>
<evidence type="ECO:0000313" key="7">
    <source>
        <dbReference type="EMBL" id="RNG26743.1"/>
    </source>
</evidence>
<dbReference type="Pfam" id="PF07690">
    <property type="entry name" value="MFS_1"/>
    <property type="match status" value="1"/>
</dbReference>
<evidence type="ECO:0000313" key="8">
    <source>
        <dbReference type="Proteomes" id="UP000275401"/>
    </source>
</evidence>
<dbReference type="RefSeq" id="WP_123100368.1">
    <property type="nucleotide sequence ID" value="NZ_RIBZ01000182.1"/>
</dbReference>
<feature type="transmembrane region" description="Helical" evidence="6">
    <location>
        <begin position="331"/>
        <end position="354"/>
    </location>
</feature>
<evidence type="ECO:0000256" key="6">
    <source>
        <dbReference type="SAM" id="Phobius"/>
    </source>
</evidence>
<organism evidence="7 8">
    <name type="scientific">Streptomyces botrytidirepellens</name>
    <dbReference type="NCBI Taxonomy" id="2486417"/>
    <lineage>
        <taxon>Bacteria</taxon>
        <taxon>Bacillati</taxon>
        <taxon>Actinomycetota</taxon>
        <taxon>Actinomycetes</taxon>
        <taxon>Kitasatosporales</taxon>
        <taxon>Streptomycetaceae</taxon>
        <taxon>Streptomyces</taxon>
    </lineage>
</organism>
<dbReference type="SUPFAM" id="SSF103473">
    <property type="entry name" value="MFS general substrate transporter"/>
    <property type="match status" value="1"/>
</dbReference>
<name>A0A3M8WFN5_9ACTN</name>
<dbReference type="InterPro" id="IPR011701">
    <property type="entry name" value="MFS"/>
</dbReference>
<proteinExistence type="inferred from homology"/>
<dbReference type="Gene3D" id="1.20.1250.20">
    <property type="entry name" value="MFS general substrate transporter like domains"/>
    <property type="match status" value="1"/>
</dbReference>
<evidence type="ECO:0000256" key="2">
    <source>
        <dbReference type="ARBA" id="ARBA00008432"/>
    </source>
</evidence>
<feature type="transmembrane region" description="Helical" evidence="6">
    <location>
        <begin position="72"/>
        <end position="90"/>
    </location>
</feature>
<feature type="transmembrane region" description="Helical" evidence="6">
    <location>
        <begin position="102"/>
        <end position="122"/>
    </location>
</feature>
<feature type="transmembrane region" description="Helical" evidence="6">
    <location>
        <begin position="418"/>
        <end position="439"/>
    </location>
</feature>
<reference evidence="7 8" key="1">
    <citation type="submission" date="2018-11" db="EMBL/GenBank/DDBJ databases">
        <title>The Potential of Streptomyces as Biocontrol Agents against the Tomato grey mould, Botrytis cinerea (Gray mold) Frontiers in Microbiology.</title>
        <authorList>
            <person name="Li D."/>
        </authorList>
    </citation>
    <scope>NUCLEOTIDE SEQUENCE [LARGE SCALE GENOMIC DNA]</scope>
    <source>
        <strain evidence="7 8">NEAU-LD23</strain>
    </source>
</reference>
<feature type="transmembrane region" description="Helical" evidence="6">
    <location>
        <begin position="128"/>
        <end position="146"/>
    </location>
</feature>
<evidence type="ECO:0000256" key="5">
    <source>
        <dbReference type="ARBA" id="ARBA00023136"/>
    </source>
</evidence>
<gene>
    <name evidence="7" type="ORF">EEJ42_14510</name>
</gene>
<keyword evidence="4 6" id="KW-1133">Transmembrane helix</keyword>
<dbReference type="Proteomes" id="UP000275401">
    <property type="component" value="Unassembled WGS sequence"/>
</dbReference>
<comment type="subcellular location">
    <subcellularLocation>
        <location evidence="1">Membrane</location>
        <topology evidence="1">Multi-pass membrane protein</topology>
    </subcellularLocation>
</comment>
<evidence type="ECO:0000256" key="4">
    <source>
        <dbReference type="ARBA" id="ARBA00022989"/>
    </source>
</evidence>
<feature type="transmembrane region" description="Helical" evidence="6">
    <location>
        <begin position="305"/>
        <end position="325"/>
    </location>
</feature>
<comment type="similarity">
    <text evidence="2">Belongs to the major facilitator superfamily. Nitrate/nitrite porter (TC 2.A.1.8) family.</text>
</comment>
<dbReference type="GO" id="GO:0015112">
    <property type="term" value="F:nitrate transmembrane transporter activity"/>
    <property type="evidence" value="ECO:0007669"/>
    <property type="project" value="InterPro"/>
</dbReference>
<keyword evidence="5 6" id="KW-0472">Membrane</keyword>
<sequence>MGKARADSGRWIHHWNPEDREFWKREGSRVARRNLVLSVATEHLGFSVWSLWSVLVLFMSPATGFTFAAGEKFLLVVVPTLAGAALRLPYRYAVTRFGGRDWTVFATASLLLPIALAVWVIQRPDAPLWVFLLAGATAGLGGGNFASSMTNISGIFPRRHQGRALGLNAGGGNLGVAVVQLLGLLVAATAGLGHPQYLAAGYLPLAALLAVLAARRMDNFTAVRARPGALREALGSRHTWWMSLLYVGTFGSFIGYGFAFGLVLQYEFGAGALEAVSYTFLGPLLGSLFRPLGGWLADRWGGARVTLVDLAAMAAGTGVLLLASARHSFDLFVAAFCVLFVLSGIGNGSAYTMIPAVFAQDAEKAVTRGEDATRAFARARELSGAVIGVTGAIGTLGGVAVNLAFRACYDGPGGTGDAAFTAFLGYYAVCAVVTWAVYLRGAPDGGPGTGSSARRPEVSHV</sequence>
<feature type="transmembrane region" description="Helical" evidence="6">
    <location>
        <begin position="240"/>
        <end position="263"/>
    </location>
</feature>
<protein>
    <submittedName>
        <fullName evidence="7">NarK/NasA family nitrate transporter</fullName>
    </submittedName>
</protein>
<feature type="transmembrane region" description="Helical" evidence="6">
    <location>
        <begin position="167"/>
        <end position="190"/>
    </location>
</feature>
<accession>A0A3M8WFN5</accession>